<feature type="compositionally biased region" description="Pro residues" evidence="1">
    <location>
        <begin position="44"/>
        <end position="55"/>
    </location>
</feature>
<feature type="region of interest" description="Disordered" evidence="1">
    <location>
        <begin position="219"/>
        <end position="284"/>
    </location>
</feature>
<organism evidence="2 3">
    <name type="scientific">Endocarpon pusillum</name>
    <dbReference type="NCBI Taxonomy" id="364733"/>
    <lineage>
        <taxon>Eukaryota</taxon>
        <taxon>Fungi</taxon>
        <taxon>Dikarya</taxon>
        <taxon>Ascomycota</taxon>
        <taxon>Pezizomycotina</taxon>
        <taxon>Eurotiomycetes</taxon>
        <taxon>Chaetothyriomycetidae</taxon>
        <taxon>Verrucariales</taxon>
        <taxon>Verrucariaceae</taxon>
        <taxon>Endocarpon</taxon>
    </lineage>
</organism>
<gene>
    <name evidence="2" type="ORF">GJ744_005256</name>
</gene>
<dbReference type="EMBL" id="JAACFV010000227">
    <property type="protein sequence ID" value="KAF7502692.1"/>
    <property type="molecule type" value="Genomic_DNA"/>
</dbReference>
<dbReference type="AlphaFoldDB" id="A0A8H7DYH2"/>
<keyword evidence="3" id="KW-1185">Reference proteome</keyword>
<feature type="compositionally biased region" description="Low complexity" evidence="1">
    <location>
        <begin position="264"/>
        <end position="273"/>
    </location>
</feature>
<feature type="compositionally biased region" description="Basic residues" evidence="1">
    <location>
        <begin position="1"/>
        <end position="15"/>
    </location>
</feature>
<feature type="compositionally biased region" description="Polar residues" evidence="1">
    <location>
        <begin position="21"/>
        <end position="32"/>
    </location>
</feature>
<feature type="compositionally biased region" description="Gly residues" evidence="1">
    <location>
        <begin position="231"/>
        <end position="245"/>
    </location>
</feature>
<sequence length="284" mass="29638">MSHRFARRTYGRSRAARINVPSATTERQNRTLSEPGATQAVPSPAQPSLPPPPPRRSASSTSTSISTPSSGSISRSSSGSRCTPSRPHQPSVPASSFSSSQATSGFIPYSTIPAPPPGRYSLRSESGPASSAETSLATSNSLIDFYSGYGGFFCSSFDITADEVAYFTEAGMQGLPLPGGQPYDDFLGEFMQAARFKQAEMDYAEGRILDEERKKKEIMAASKKGRRGSGRGRGSGSGSGSGGRRGISDNKAGGVCRLARDSEAAASGSGSSSPCNGARPGRQR</sequence>
<proteinExistence type="predicted"/>
<dbReference type="Proteomes" id="UP000606974">
    <property type="component" value="Unassembled WGS sequence"/>
</dbReference>
<evidence type="ECO:0000313" key="2">
    <source>
        <dbReference type="EMBL" id="KAF7502692.1"/>
    </source>
</evidence>
<feature type="compositionally biased region" description="Low complexity" evidence="1">
    <location>
        <begin position="56"/>
        <end position="99"/>
    </location>
</feature>
<protein>
    <submittedName>
        <fullName evidence="2">Uncharacterized protein</fullName>
    </submittedName>
</protein>
<dbReference type="OrthoDB" id="10544050at2759"/>
<comment type="caution">
    <text evidence="2">The sequence shown here is derived from an EMBL/GenBank/DDBJ whole genome shotgun (WGS) entry which is preliminary data.</text>
</comment>
<reference evidence="2" key="1">
    <citation type="submission" date="2020-02" db="EMBL/GenBank/DDBJ databases">
        <authorList>
            <person name="Palmer J.M."/>
        </authorList>
    </citation>
    <scope>NUCLEOTIDE SEQUENCE</scope>
    <source>
        <strain evidence="2">EPUS1.4</strain>
        <tissue evidence="2">Thallus</tissue>
    </source>
</reference>
<accession>A0A8H7DYH2</accession>
<evidence type="ECO:0000313" key="3">
    <source>
        <dbReference type="Proteomes" id="UP000606974"/>
    </source>
</evidence>
<evidence type="ECO:0000256" key="1">
    <source>
        <dbReference type="SAM" id="MobiDB-lite"/>
    </source>
</evidence>
<feature type="region of interest" description="Disordered" evidence="1">
    <location>
        <begin position="1"/>
        <end position="99"/>
    </location>
</feature>
<name>A0A8H7DYH2_9EURO</name>